<evidence type="ECO:0000313" key="3">
    <source>
        <dbReference type="Proteomes" id="UP000006906"/>
    </source>
</evidence>
<dbReference type="Gramene" id="PNW82218">
    <property type="protein sequence ID" value="PNW82218"/>
    <property type="gene ID" value="CHLRE_06g278110v5"/>
</dbReference>
<dbReference type="SUPFAM" id="SSF55073">
    <property type="entry name" value="Nucleotide cyclase"/>
    <property type="match status" value="2"/>
</dbReference>
<reference evidence="2 3" key="1">
    <citation type="journal article" date="2007" name="Science">
        <title>The Chlamydomonas genome reveals the evolution of key animal and plant functions.</title>
        <authorList>
            <person name="Merchant S.S."/>
            <person name="Prochnik S.E."/>
            <person name="Vallon O."/>
            <person name="Harris E.H."/>
            <person name="Karpowicz S.J."/>
            <person name="Witman G.B."/>
            <person name="Terry A."/>
            <person name="Salamov A."/>
            <person name="Fritz-Laylin L.K."/>
            <person name="Marechal-Drouard L."/>
            <person name="Marshall W.F."/>
            <person name="Qu L.H."/>
            <person name="Nelson D.R."/>
            <person name="Sanderfoot A.A."/>
            <person name="Spalding M.H."/>
            <person name="Kapitonov V.V."/>
            <person name="Ren Q."/>
            <person name="Ferris P."/>
            <person name="Lindquist E."/>
            <person name="Shapiro H."/>
            <person name="Lucas S.M."/>
            <person name="Grimwood J."/>
            <person name="Schmutz J."/>
            <person name="Cardol P."/>
            <person name="Cerutti H."/>
            <person name="Chanfreau G."/>
            <person name="Chen C.L."/>
            <person name="Cognat V."/>
            <person name="Croft M.T."/>
            <person name="Dent R."/>
            <person name="Dutcher S."/>
            <person name="Fernandez E."/>
            <person name="Fukuzawa H."/>
            <person name="Gonzalez-Ballester D."/>
            <person name="Gonzalez-Halphen D."/>
            <person name="Hallmann A."/>
            <person name="Hanikenne M."/>
            <person name="Hippler M."/>
            <person name="Inwood W."/>
            <person name="Jabbari K."/>
            <person name="Kalanon M."/>
            <person name="Kuras R."/>
            <person name="Lefebvre P.A."/>
            <person name="Lemaire S.D."/>
            <person name="Lobanov A.V."/>
            <person name="Lohr M."/>
            <person name="Manuell A."/>
            <person name="Meier I."/>
            <person name="Mets L."/>
            <person name="Mittag M."/>
            <person name="Mittelmeier T."/>
            <person name="Moroney J.V."/>
            <person name="Moseley J."/>
            <person name="Napoli C."/>
            <person name="Nedelcu A.M."/>
            <person name="Niyogi K."/>
            <person name="Novoselov S.V."/>
            <person name="Paulsen I.T."/>
            <person name="Pazour G."/>
            <person name="Purton S."/>
            <person name="Ral J.P."/>
            <person name="Riano-Pachon D.M."/>
            <person name="Riekhof W."/>
            <person name="Rymarquis L."/>
            <person name="Schroda M."/>
            <person name="Stern D."/>
            <person name="Umen J."/>
            <person name="Willows R."/>
            <person name="Wilson N."/>
            <person name="Zimmer S.L."/>
            <person name="Allmer J."/>
            <person name="Balk J."/>
            <person name="Bisova K."/>
            <person name="Chen C.J."/>
            <person name="Elias M."/>
            <person name="Gendler K."/>
            <person name="Hauser C."/>
            <person name="Lamb M.R."/>
            <person name="Ledford H."/>
            <person name="Long J.C."/>
            <person name="Minagawa J."/>
            <person name="Page M.D."/>
            <person name="Pan J."/>
            <person name="Pootakham W."/>
            <person name="Roje S."/>
            <person name="Rose A."/>
            <person name="Stahlberg E."/>
            <person name="Terauchi A.M."/>
            <person name="Yang P."/>
            <person name="Ball S."/>
            <person name="Bowler C."/>
            <person name="Dieckmann C.L."/>
            <person name="Gladyshev V.N."/>
            <person name="Green P."/>
            <person name="Jorgensen R."/>
            <person name="Mayfield S."/>
            <person name="Mueller-Roeber B."/>
            <person name="Rajamani S."/>
            <person name="Sayre R.T."/>
            <person name="Brokstein P."/>
            <person name="Dubchak I."/>
            <person name="Goodstein D."/>
            <person name="Hornick L."/>
            <person name="Huang Y.W."/>
            <person name="Jhaveri J."/>
            <person name="Luo Y."/>
            <person name="Martinez D."/>
            <person name="Ngau W.C."/>
            <person name="Otillar B."/>
            <person name="Poliakov A."/>
            <person name="Porter A."/>
            <person name="Szajkowski L."/>
            <person name="Werner G."/>
            <person name="Zhou K."/>
            <person name="Grigoriev I.V."/>
            <person name="Rokhsar D.S."/>
            <person name="Grossman A.R."/>
        </authorList>
    </citation>
    <scope>NUCLEOTIDE SEQUENCE [LARGE SCALE GENOMIC DNA]</scope>
    <source>
        <strain evidence="3">CC-503</strain>
    </source>
</reference>
<feature type="compositionally biased region" description="Low complexity" evidence="1">
    <location>
        <begin position="606"/>
        <end position="617"/>
    </location>
</feature>
<dbReference type="InParanoid" id="A0A2K3DNX4"/>
<accession>A0A2K3DNX4</accession>
<gene>
    <name evidence="2" type="ORF">CHLRE_06g278110v5</name>
</gene>
<dbReference type="Proteomes" id="UP000006906">
    <property type="component" value="Chromosome 6"/>
</dbReference>
<feature type="compositionally biased region" description="Gly residues" evidence="1">
    <location>
        <begin position="618"/>
        <end position="636"/>
    </location>
</feature>
<dbReference type="GO" id="GO:0004016">
    <property type="term" value="F:adenylate cyclase activity"/>
    <property type="evidence" value="ECO:0000318"/>
    <property type="project" value="GO_Central"/>
</dbReference>
<dbReference type="InterPro" id="IPR050697">
    <property type="entry name" value="Adenylyl/Guanylyl_Cyclase_3/4"/>
</dbReference>
<dbReference type="RefSeq" id="XP_042923771.1">
    <property type="nucleotide sequence ID" value="XM_043063065.1"/>
</dbReference>
<proteinExistence type="predicted"/>
<evidence type="ECO:0008006" key="4">
    <source>
        <dbReference type="Google" id="ProtNLM"/>
    </source>
</evidence>
<evidence type="ECO:0000313" key="2">
    <source>
        <dbReference type="EMBL" id="PNW82218.1"/>
    </source>
</evidence>
<dbReference type="Gene3D" id="3.30.70.1230">
    <property type="entry name" value="Nucleotide cyclase"/>
    <property type="match status" value="3"/>
</dbReference>
<organism evidence="2 3">
    <name type="scientific">Chlamydomonas reinhardtii</name>
    <name type="common">Chlamydomonas smithii</name>
    <dbReference type="NCBI Taxonomy" id="3055"/>
    <lineage>
        <taxon>Eukaryota</taxon>
        <taxon>Viridiplantae</taxon>
        <taxon>Chlorophyta</taxon>
        <taxon>core chlorophytes</taxon>
        <taxon>Chlorophyceae</taxon>
        <taxon>CS clade</taxon>
        <taxon>Chlamydomonadales</taxon>
        <taxon>Chlamydomonadaceae</taxon>
        <taxon>Chlamydomonas</taxon>
    </lineage>
</organism>
<feature type="compositionally biased region" description="Gly residues" evidence="1">
    <location>
        <begin position="1031"/>
        <end position="1065"/>
    </location>
</feature>
<dbReference type="OrthoDB" id="551218at2759"/>
<dbReference type="GeneID" id="5723592"/>
<feature type="region of interest" description="Disordered" evidence="1">
    <location>
        <begin position="577"/>
        <end position="637"/>
    </location>
</feature>
<protein>
    <recommendedName>
        <fullName evidence="4">Guanylate cyclase domain-containing protein</fullName>
    </recommendedName>
</protein>
<dbReference type="ExpressionAtlas" id="A0A2K3DNX4">
    <property type="expression patterns" value="baseline"/>
</dbReference>
<sequence>MTACKANMPGWRVLLAVCAFLAHMIPAFGLRSVSIIANATDMIAALERLTGPPDGLEPHTLVVTTDIVLSPAFFPDSTQSVAMRIRQNATIVGSVPGRPEAFPVIDLAWSYRRLALAADVIMTWQHVLVRNFRSKFGNDFDVFGYSPGARLYMNDMILEFPYCVRAAVIVPGISRVPRNSRGPPAVGANATAGQFQVAAIWPAHEYTYTLANGSRMSTPDGARYYDVYVEVPIQADFQGAGGYDAYYYNTTRGCAAMATDECITSLGAAVCYNTAVLQLQAAAAKNRSADASGGGDHSGHQLEIILPTVILGSLLILGITGLLLWLLMGSAAHGRLHARRRRLTPPRAGPETTLVVTDVEGSTTAWEALPSDIMNSALSLHHAAIRKAARRHCGTEFATEGGKSDRGYSFLLAFHDAVTAVRFCTEAQATLLDQPWPEQLLQLPQLPGARPVWVTCKREAMMTQTLPSPLALAAPPAIATAADAQPSPSAMSLVGGPFLGDEDLQRLYGIDGNGHGGGASAGAASPRGMAGSSNWRLRLRAAAVGATGSLLGPRGGGGGGVAAARRRRRSVLDVYGGGVPSVTAGSNNADGGSVAGGGGSGHSHKQQQQQQQVAAEAGAGGGTGGSAGGNGGGAGGRPFITQLQEVWTVVAEPLSAAPAGTVAIISAGPTEGYDVEAATSPSTRGGAIAKGSRGGGIRRTLTSDQLALGDMGAAAAALTLSRGSSCGGRSICVFRGLRVRMGMTSGVGPEDVFPSNTAGGKPEYGGRPLAAAKAVCDAAQGGMVLLTAESFRQLALLDDDEDDASRGTAAAAAARRAACAADPAATSSLVLLHAGDYSLPAGSAATLAMAGASVCGVGSGGVGGGGGGGMGMVVPGVVSLYEALPPALVGRLPLLGPLGLRGCTKVCLGALDAPVGRVTVVFMYAVGHATLSAWNQEVTGQATLTYGGVVQRCLGDWGGYLVELSGGGLCLAAFAGAAEAVGFALSVKDRLLVADWPEALLEHELCEVVEVHTGNPGAAPDGDSANAFDYRGGGEGEGGGGGGGGFGREGSSEGVGGRGGGGGGAPPKLLMRGLRIRVGIDTSADVHTQISPCTGRMEYRGRVMNRAARIASKALSGNVMASEDSWRAVKATAAAATAAARQHAAQALKARSAGRVELKGVGSLHLYNCIWREEGGAVGLPLSGMAGGSTGTGPGAGVLGMLVGSTSRRRSSATASAHLTSRLGQALVSTCSAIDDTQHEDVGADPSYHTTTTATAAGTRPALQSVGVQVQLLQPPVAPPPPDAVAVVPAVGVVAAAPVVEQADASTQTEPARDAA</sequence>
<dbReference type="EMBL" id="CM008967">
    <property type="protein sequence ID" value="PNW82218.1"/>
    <property type="molecule type" value="Genomic_DNA"/>
</dbReference>
<feature type="region of interest" description="Disordered" evidence="1">
    <location>
        <begin position="1015"/>
        <end position="1067"/>
    </location>
</feature>
<dbReference type="KEGG" id="cre:CHLRE_06g278110v5"/>
<keyword evidence="3" id="KW-1185">Reference proteome</keyword>
<name>A0A2K3DNX4_CHLRE</name>
<dbReference type="InterPro" id="IPR029787">
    <property type="entry name" value="Nucleotide_cyclase"/>
</dbReference>
<dbReference type="PANTHER" id="PTHR43081:SF1">
    <property type="entry name" value="ADENYLATE CYCLASE, TERMINAL-DIFFERENTIATION SPECIFIC"/>
    <property type="match status" value="1"/>
</dbReference>
<dbReference type="GO" id="GO:0006171">
    <property type="term" value="P:cAMP biosynthetic process"/>
    <property type="evidence" value="ECO:0000318"/>
    <property type="project" value="GO_Central"/>
</dbReference>
<evidence type="ECO:0000256" key="1">
    <source>
        <dbReference type="SAM" id="MobiDB-lite"/>
    </source>
</evidence>
<dbReference type="PANTHER" id="PTHR43081">
    <property type="entry name" value="ADENYLATE CYCLASE, TERMINAL-DIFFERENTIATION SPECIFIC-RELATED"/>
    <property type="match status" value="1"/>
</dbReference>